<dbReference type="Gene3D" id="2.130.10.10">
    <property type="entry name" value="YVTN repeat-like/Quinoprotein amine dehydrogenase"/>
    <property type="match status" value="1"/>
</dbReference>
<dbReference type="Proteomes" id="UP001165962">
    <property type="component" value="Unassembled WGS sequence"/>
</dbReference>
<gene>
    <name evidence="1" type="ORF">G9U52_03500</name>
</gene>
<keyword evidence="2" id="KW-1185">Reference proteome</keyword>
<comment type="caution">
    <text evidence="1">The sequence shown here is derived from an EMBL/GenBank/DDBJ whole genome shotgun (WGS) entry which is preliminary data.</text>
</comment>
<proteinExistence type="predicted"/>
<dbReference type="EMBL" id="JAAOIW010000001">
    <property type="protein sequence ID" value="NHN28897.1"/>
    <property type="molecule type" value="Genomic_DNA"/>
</dbReference>
<protein>
    <recommendedName>
        <fullName evidence="3">Oligogalacturonate lyase domain-containing protein</fullName>
    </recommendedName>
</protein>
<name>A0ABX0IY60_9BACL</name>
<dbReference type="SUPFAM" id="SSF82171">
    <property type="entry name" value="DPP6 N-terminal domain-like"/>
    <property type="match status" value="1"/>
</dbReference>
<sequence length="407" mass="45845">MDLSAHYPAYTEFNPEVPVWCVTPSEGRVIHRFFDTSPFSPSGRYMALFRMPFEDRYPVPGEMGQIVLLDLQEGTEAIVAETCGWESQVGAQVQWGTKDTELFYNDVNSTTWKPIGVRLNPFTGSKHIFEEGLFVISPDGRSAATTCPLRARRTQHGYGVIVPDEFIPRNGGMPYDDGIYITDIESGRRKLLISIGDMLESLSSQLDLDKFRTSESYGFQCRYNPQGTRLMMILRWLKPGGGEIKLAITVKSDGTDVHLAVSLEEYSKGGHHINWHPDGEHLTMNLNIEGEGIRFVQFRYDGSELHKLVDNPGSGHPTVHLNGTHLLTDSYLNDTTAYGDGTVPLRWVDLRSGKETAIVRIRTEQAYDKTLRVDPHPAWDYGFKWIAFNGFVDGTRRVYVADLSSLL</sequence>
<evidence type="ECO:0000313" key="2">
    <source>
        <dbReference type="Proteomes" id="UP001165962"/>
    </source>
</evidence>
<dbReference type="InterPro" id="IPR015943">
    <property type="entry name" value="WD40/YVTN_repeat-like_dom_sf"/>
</dbReference>
<organism evidence="1 2">
    <name type="scientific">Paenibacillus agricola</name>
    <dbReference type="NCBI Taxonomy" id="2716264"/>
    <lineage>
        <taxon>Bacteria</taxon>
        <taxon>Bacillati</taxon>
        <taxon>Bacillota</taxon>
        <taxon>Bacilli</taxon>
        <taxon>Bacillales</taxon>
        <taxon>Paenibacillaceae</taxon>
        <taxon>Paenibacillus</taxon>
    </lineage>
</organism>
<evidence type="ECO:0008006" key="3">
    <source>
        <dbReference type="Google" id="ProtNLM"/>
    </source>
</evidence>
<accession>A0ABX0IY60</accession>
<evidence type="ECO:0000313" key="1">
    <source>
        <dbReference type="EMBL" id="NHN28897.1"/>
    </source>
</evidence>
<reference evidence="1" key="1">
    <citation type="submission" date="2020-03" db="EMBL/GenBank/DDBJ databases">
        <title>Draft sequencing of Paenibacilllus sp. S3N08.</title>
        <authorList>
            <person name="Kim D.-U."/>
        </authorList>
    </citation>
    <scope>NUCLEOTIDE SEQUENCE</scope>
    <source>
        <strain evidence="1">S3N08</strain>
    </source>
</reference>